<evidence type="ECO:0000313" key="2">
    <source>
        <dbReference type="Proteomes" id="UP000267606"/>
    </source>
</evidence>
<reference evidence="3" key="1">
    <citation type="submission" date="2016-06" db="UniProtKB">
        <authorList>
            <consortium name="WormBaseParasite"/>
        </authorList>
    </citation>
    <scope>IDENTIFICATION</scope>
</reference>
<sequence length="65" mass="7722">MQDVEMVKAHQKSAFFVTKSRPRTEKSVRSKLEKTHDYKYNDIRKYILASLASYTLQLRLMNHSC</sequence>
<dbReference type="Proteomes" id="UP000267606">
    <property type="component" value="Unassembled WGS sequence"/>
</dbReference>
<reference evidence="1 2" key="2">
    <citation type="submission" date="2018-11" db="EMBL/GenBank/DDBJ databases">
        <authorList>
            <consortium name="Pathogen Informatics"/>
        </authorList>
    </citation>
    <scope>NUCLEOTIDE SEQUENCE [LARGE SCALE GENOMIC DNA]</scope>
</reference>
<protein>
    <submittedName>
        <fullName evidence="3">Transposase</fullName>
    </submittedName>
</protein>
<dbReference type="WBParaSite" id="OFLC_0000850201-mRNA-1">
    <property type="protein sequence ID" value="OFLC_0000850201-mRNA-1"/>
    <property type="gene ID" value="OFLC_0000850201"/>
</dbReference>
<accession>A0A183HLZ1</accession>
<dbReference type="EMBL" id="UZAJ01009670">
    <property type="protein sequence ID" value="VDO55994.1"/>
    <property type="molecule type" value="Genomic_DNA"/>
</dbReference>
<name>A0A183HLZ1_9BILA</name>
<proteinExistence type="predicted"/>
<evidence type="ECO:0000313" key="3">
    <source>
        <dbReference type="WBParaSite" id="OFLC_0000850201-mRNA-1"/>
    </source>
</evidence>
<organism evidence="3">
    <name type="scientific">Onchocerca flexuosa</name>
    <dbReference type="NCBI Taxonomy" id="387005"/>
    <lineage>
        <taxon>Eukaryota</taxon>
        <taxon>Metazoa</taxon>
        <taxon>Ecdysozoa</taxon>
        <taxon>Nematoda</taxon>
        <taxon>Chromadorea</taxon>
        <taxon>Rhabditida</taxon>
        <taxon>Spirurina</taxon>
        <taxon>Spiruromorpha</taxon>
        <taxon>Filarioidea</taxon>
        <taxon>Onchocercidae</taxon>
        <taxon>Onchocerca</taxon>
    </lineage>
</organism>
<gene>
    <name evidence="1" type="ORF">OFLC_LOCUS8503</name>
</gene>
<dbReference type="AlphaFoldDB" id="A0A183HLZ1"/>
<evidence type="ECO:0000313" key="1">
    <source>
        <dbReference type="EMBL" id="VDO55994.1"/>
    </source>
</evidence>
<keyword evidence="2" id="KW-1185">Reference proteome</keyword>